<dbReference type="EMBL" id="CAJJDM010000120">
    <property type="protein sequence ID" value="CAD8102051.1"/>
    <property type="molecule type" value="Genomic_DNA"/>
</dbReference>
<dbReference type="Pfam" id="PF02330">
    <property type="entry name" value="MAM33"/>
    <property type="match status" value="1"/>
</dbReference>
<dbReference type="AlphaFoldDB" id="A0A8S1PGR9"/>
<comment type="caution">
    <text evidence="1">The sequence shown here is derived from an EMBL/GenBank/DDBJ whole genome shotgun (WGS) entry which is preliminary data.</text>
</comment>
<reference evidence="1" key="1">
    <citation type="submission" date="2021-01" db="EMBL/GenBank/DDBJ databases">
        <authorList>
            <consortium name="Genoscope - CEA"/>
            <person name="William W."/>
        </authorList>
    </citation>
    <scope>NUCLEOTIDE SEQUENCE</scope>
</reference>
<evidence type="ECO:0000313" key="2">
    <source>
        <dbReference type="Proteomes" id="UP000688137"/>
    </source>
</evidence>
<dbReference type="Proteomes" id="UP000688137">
    <property type="component" value="Unassembled WGS sequence"/>
</dbReference>
<protein>
    <submittedName>
        <fullName evidence="1">Uncharacterized protein</fullName>
    </submittedName>
</protein>
<gene>
    <name evidence="1" type="ORF">PPRIM_AZ9-3.1.T1170104</name>
</gene>
<evidence type="ECO:0000313" key="1">
    <source>
        <dbReference type="EMBL" id="CAD8102051.1"/>
    </source>
</evidence>
<organism evidence="1 2">
    <name type="scientific">Paramecium primaurelia</name>
    <dbReference type="NCBI Taxonomy" id="5886"/>
    <lineage>
        <taxon>Eukaryota</taxon>
        <taxon>Sar</taxon>
        <taxon>Alveolata</taxon>
        <taxon>Ciliophora</taxon>
        <taxon>Intramacronucleata</taxon>
        <taxon>Oligohymenophorea</taxon>
        <taxon>Peniculida</taxon>
        <taxon>Parameciidae</taxon>
        <taxon>Paramecium</taxon>
    </lineage>
</organism>
<dbReference type="GO" id="GO:0005759">
    <property type="term" value="C:mitochondrial matrix"/>
    <property type="evidence" value="ECO:0007669"/>
    <property type="project" value="InterPro"/>
</dbReference>
<accession>A0A8S1PGR9</accession>
<name>A0A8S1PGR9_PARPR</name>
<keyword evidence="2" id="KW-1185">Reference proteome</keyword>
<proteinExistence type="predicted"/>
<dbReference type="OMA" id="WLNDLHN"/>
<sequence length="264" mass="31088">MNKHNKSTGIKYMAKTIFSLKRELESQSKNMELIQQVTKEIKDFMVSKKYDIRSYHQLTQIYKYVQEQEFAITIFPRKKLVREKQKKVLALHELDRFDEYFNYTKLDSPALKHEEEARREDLVNSRLDTLNPLGLELFAQSPVQAVLTIQTPQIDQVMLLTILISSGNIEFKDISVFDNINLRQEWHSKLINIVEQYTDSYRADVLDLSDPFQTNIIKYLNAFGFEAEDAYYLELLAILSEQTNYLNWLNDLHNIVLVNQIHSA</sequence>
<dbReference type="InterPro" id="IPR003428">
    <property type="entry name" value="MAM33"/>
</dbReference>